<evidence type="ECO:0000313" key="3">
    <source>
        <dbReference type="EMBL" id="QIT47610.1"/>
    </source>
</evidence>
<keyword evidence="4" id="KW-1185">Reference proteome</keyword>
<gene>
    <name evidence="2" type="ORF">AFM16_31595</name>
    <name evidence="3" type="ORF">HCX60_32145</name>
</gene>
<reference evidence="3 5" key="2">
    <citation type="submission" date="2020-03" db="EMBL/GenBank/DDBJ databases">
        <title>Is there a link between lipid content and antibiotic production in Streptomyces?</title>
        <authorList>
            <person name="David M."/>
            <person name="Lejeune C."/>
            <person name="Abreu S."/>
            <person name="Thibessard A."/>
            <person name="Leblond P."/>
            <person name="Chaminade P."/>
            <person name="Virolle M.-J."/>
        </authorList>
    </citation>
    <scope>NUCLEOTIDE SEQUENCE [LARGE SCALE GENOMIC DNA]</scope>
    <source>
        <strain evidence="3 5">DSM 41481</strain>
    </source>
</reference>
<protein>
    <submittedName>
        <fullName evidence="3">Uncharacterized protein</fullName>
    </submittedName>
</protein>
<sequence length="161" mass="18406">MPQQPIPDTPHNRMSGPIHGWFSLSYSNYQVLNRTLMQCMPIAWQDRMVACLEELRDAFEHVPQAECFRVEAATEHEVSDLDEEQRKQLGITEDWYRDQTPPDGLSVEGLAEWEAEHEDPDGPSYHRDGEEINGGDRVLLPAVDPVPHYRHAAYIAPKTDA</sequence>
<dbReference type="EMBL" id="CP050692">
    <property type="protein sequence ID" value="QIT47610.1"/>
    <property type="molecule type" value="Genomic_DNA"/>
</dbReference>
<dbReference type="AlphaFoldDB" id="A0AAE6YCM0"/>
<reference evidence="2 4" key="1">
    <citation type="submission" date="2015-07" db="EMBL/GenBank/DDBJ databases">
        <title>Draft Genome Sequence of Streptomyces antibioticus, IMRU 3720 reveals insights in the evolution of actinomycin biosynthetic gene clusters in Streptomyces.</title>
        <authorList>
            <person name="Crnovcic I."/>
            <person name="Ruckert C."/>
            <person name="Kalinowksi J."/>
            <person name="Keller U."/>
        </authorList>
    </citation>
    <scope>NUCLEOTIDE SEQUENCE [LARGE SCALE GENOMIC DNA]</scope>
    <source>
        <strain evidence="2 4">DSM 41481</strain>
    </source>
</reference>
<evidence type="ECO:0000313" key="4">
    <source>
        <dbReference type="Proteomes" id="UP000190306"/>
    </source>
</evidence>
<evidence type="ECO:0000313" key="2">
    <source>
        <dbReference type="EMBL" id="OOQ47287.1"/>
    </source>
</evidence>
<organism evidence="3 5">
    <name type="scientific">Streptomyces antibioticus</name>
    <dbReference type="NCBI Taxonomy" id="1890"/>
    <lineage>
        <taxon>Bacteria</taxon>
        <taxon>Bacillati</taxon>
        <taxon>Actinomycetota</taxon>
        <taxon>Actinomycetes</taxon>
        <taxon>Kitasatosporales</taxon>
        <taxon>Streptomycetaceae</taxon>
        <taxon>Streptomyces</taxon>
    </lineage>
</organism>
<dbReference type="Proteomes" id="UP000502504">
    <property type="component" value="Chromosome"/>
</dbReference>
<evidence type="ECO:0000256" key="1">
    <source>
        <dbReference type="SAM" id="MobiDB-lite"/>
    </source>
</evidence>
<feature type="region of interest" description="Disordered" evidence="1">
    <location>
        <begin position="114"/>
        <end position="133"/>
    </location>
</feature>
<dbReference type="EMBL" id="LHQL01000014">
    <property type="protein sequence ID" value="OOQ47287.1"/>
    <property type="molecule type" value="Genomic_DNA"/>
</dbReference>
<accession>A0AAE6YCM0</accession>
<dbReference type="Proteomes" id="UP000190306">
    <property type="component" value="Chromosome"/>
</dbReference>
<proteinExistence type="predicted"/>
<name>A0AAE6YCM0_STRAT</name>
<evidence type="ECO:0000313" key="5">
    <source>
        <dbReference type="Proteomes" id="UP000502504"/>
    </source>
</evidence>
<dbReference type="RefSeq" id="WP_078635967.1">
    <property type="nucleotide sequence ID" value="NZ_CM007717.1"/>
</dbReference>